<sequence>MATADDFKLIRDIHATGGRRQVFGARERLPFEELVEIGWLKRSSVDTRATHYQITERGTAAALRS</sequence>
<accession>A0A323UNY4</accession>
<dbReference type="InterPro" id="IPR036388">
    <property type="entry name" value="WH-like_DNA-bd_sf"/>
</dbReference>
<proteinExistence type="predicted"/>
<dbReference type="AlphaFoldDB" id="A0A323UNY4"/>
<gene>
    <name evidence="1" type="ORF">DNX69_00240</name>
</gene>
<dbReference type="Pfam" id="PF21441">
    <property type="entry name" value="DUF3860-like"/>
    <property type="match status" value="1"/>
</dbReference>
<evidence type="ECO:0000313" key="1">
    <source>
        <dbReference type="EMBL" id="PZA14061.1"/>
    </source>
</evidence>
<protein>
    <submittedName>
        <fullName evidence="1">TenA/THI-4 family protein</fullName>
    </submittedName>
</protein>
<dbReference type="RefSeq" id="WP_110783869.1">
    <property type="nucleotide sequence ID" value="NZ_QKQS01000001.1"/>
</dbReference>
<dbReference type="InterPro" id="IPR049277">
    <property type="entry name" value="DUF3860-like"/>
</dbReference>
<dbReference type="EMBL" id="QKQS01000001">
    <property type="protein sequence ID" value="PZA14061.1"/>
    <property type="molecule type" value="Genomic_DNA"/>
</dbReference>
<dbReference type="Gene3D" id="1.10.10.10">
    <property type="entry name" value="Winged helix-like DNA-binding domain superfamily/Winged helix DNA-binding domain"/>
    <property type="match status" value="1"/>
</dbReference>
<comment type="caution">
    <text evidence="1">The sequence shown here is derived from an EMBL/GenBank/DDBJ whole genome shotgun (WGS) entry which is preliminary data.</text>
</comment>
<dbReference type="OrthoDB" id="8250183at2"/>
<name>A0A323UNY4_RHOPL</name>
<organism evidence="1 2">
    <name type="scientific">Rhodopseudomonas palustris</name>
    <dbReference type="NCBI Taxonomy" id="1076"/>
    <lineage>
        <taxon>Bacteria</taxon>
        <taxon>Pseudomonadati</taxon>
        <taxon>Pseudomonadota</taxon>
        <taxon>Alphaproteobacteria</taxon>
        <taxon>Hyphomicrobiales</taxon>
        <taxon>Nitrobacteraceae</taxon>
        <taxon>Rhodopseudomonas</taxon>
    </lineage>
</organism>
<evidence type="ECO:0000313" key="2">
    <source>
        <dbReference type="Proteomes" id="UP000248134"/>
    </source>
</evidence>
<dbReference type="Proteomes" id="UP000248134">
    <property type="component" value="Unassembled WGS sequence"/>
</dbReference>
<reference evidence="1 2" key="1">
    <citation type="submission" date="2018-06" db="EMBL/GenBank/DDBJ databases">
        <title>Draft Whole-Genome Sequence of the purple photosynthetic bacterium Rhodospeudomonas palustris XCP.</title>
        <authorList>
            <person name="Rayyan A."/>
            <person name="Meyer T.E."/>
            <person name="Kyndt J.A."/>
        </authorList>
    </citation>
    <scope>NUCLEOTIDE SEQUENCE [LARGE SCALE GENOMIC DNA]</scope>
    <source>
        <strain evidence="1 2">XCP</strain>
    </source>
</reference>